<protein>
    <submittedName>
        <fullName evidence="1">Uncharacterized protein</fullName>
    </submittedName>
</protein>
<evidence type="ECO:0000313" key="1">
    <source>
        <dbReference type="EMBL" id="VDK59012.1"/>
    </source>
</evidence>
<name>A0A3P6R7P2_CYLGO</name>
<keyword evidence="2" id="KW-1185">Reference proteome</keyword>
<gene>
    <name evidence="1" type="ORF">CGOC_LOCUS4510</name>
</gene>
<evidence type="ECO:0000313" key="2">
    <source>
        <dbReference type="Proteomes" id="UP000271889"/>
    </source>
</evidence>
<dbReference type="AlphaFoldDB" id="A0A3P6R7P2"/>
<dbReference type="Proteomes" id="UP000271889">
    <property type="component" value="Unassembled WGS sequence"/>
</dbReference>
<feature type="non-terminal residue" evidence="1">
    <location>
        <position position="1"/>
    </location>
</feature>
<proteinExistence type="predicted"/>
<reference evidence="1 2" key="1">
    <citation type="submission" date="2018-11" db="EMBL/GenBank/DDBJ databases">
        <authorList>
            <consortium name="Pathogen Informatics"/>
        </authorList>
    </citation>
    <scope>NUCLEOTIDE SEQUENCE [LARGE SCALE GENOMIC DNA]</scope>
</reference>
<organism evidence="1 2">
    <name type="scientific">Cylicostephanus goldi</name>
    <name type="common">Nematode worm</name>
    <dbReference type="NCBI Taxonomy" id="71465"/>
    <lineage>
        <taxon>Eukaryota</taxon>
        <taxon>Metazoa</taxon>
        <taxon>Ecdysozoa</taxon>
        <taxon>Nematoda</taxon>
        <taxon>Chromadorea</taxon>
        <taxon>Rhabditida</taxon>
        <taxon>Rhabditina</taxon>
        <taxon>Rhabditomorpha</taxon>
        <taxon>Strongyloidea</taxon>
        <taxon>Strongylidae</taxon>
        <taxon>Cylicostephanus</taxon>
    </lineage>
</organism>
<dbReference type="OrthoDB" id="6077919at2759"/>
<dbReference type="EMBL" id="UYRV01012581">
    <property type="protein sequence ID" value="VDK59012.1"/>
    <property type="molecule type" value="Genomic_DNA"/>
</dbReference>
<sequence>ENTEVTHSKQFEETVAEISKLPPTAIKRSEGSAFGPVAKTAHLPPQPDVELFITARRIAHNEYSVSFSKTKPKSIRSKVDTTVSLSASLLLDSAAKNASIHLTLSDSQVLSVSCVGVVKAMQSCDSVVMRARPVDPLCPSTVELLPPSEVVEFVRRCDVCEVDLHSKEASDAHFASEDHETAQV</sequence>
<accession>A0A3P6R7P2</accession>